<keyword evidence="7" id="KW-0653">Protein transport</keyword>
<dbReference type="OrthoDB" id="9801500at2"/>
<dbReference type="GO" id="GO:0015031">
    <property type="term" value="P:protein transport"/>
    <property type="evidence" value="ECO:0007669"/>
    <property type="project" value="UniProtKB-KW"/>
</dbReference>
<name>A0A3S9VUC7_9BACT</name>
<dbReference type="KEGG" id="buy:D8S85_11860"/>
<dbReference type="PANTHER" id="PTHR30558:SF3">
    <property type="entry name" value="BIOPOLYMER TRANSPORT PROTEIN EXBD-RELATED"/>
    <property type="match status" value="1"/>
</dbReference>
<evidence type="ECO:0000256" key="1">
    <source>
        <dbReference type="ARBA" id="ARBA00004162"/>
    </source>
</evidence>
<keyword evidence="9" id="KW-1185">Reference proteome</keyword>
<keyword evidence="5" id="KW-1133">Transmembrane helix</keyword>
<proteinExistence type="inferred from homology"/>
<dbReference type="EMBL" id="CP032819">
    <property type="protein sequence ID" value="AZS30167.1"/>
    <property type="molecule type" value="Genomic_DNA"/>
</dbReference>
<evidence type="ECO:0000256" key="7">
    <source>
        <dbReference type="RuleBase" id="RU003879"/>
    </source>
</evidence>
<evidence type="ECO:0000313" key="8">
    <source>
        <dbReference type="EMBL" id="AZS30167.1"/>
    </source>
</evidence>
<dbReference type="RefSeq" id="WP_106480811.1">
    <property type="nucleotide sequence ID" value="NZ_CP032819.1"/>
</dbReference>
<evidence type="ECO:0000313" key="9">
    <source>
        <dbReference type="Proteomes" id="UP000270673"/>
    </source>
</evidence>
<evidence type="ECO:0000256" key="3">
    <source>
        <dbReference type="ARBA" id="ARBA00022475"/>
    </source>
</evidence>
<comment type="subcellular location">
    <subcellularLocation>
        <location evidence="1">Cell membrane</location>
        <topology evidence="1">Single-pass membrane protein</topology>
    </subcellularLocation>
    <subcellularLocation>
        <location evidence="7">Cell membrane</location>
        <topology evidence="7">Single-pass type II membrane protein</topology>
    </subcellularLocation>
</comment>
<evidence type="ECO:0000256" key="4">
    <source>
        <dbReference type="ARBA" id="ARBA00022692"/>
    </source>
</evidence>
<dbReference type="GO" id="GO:0005886">
    <property type="term" value="C:plasma membrane"/>
    <property type="evidence" value="ECO:0007669"/>
    <property type="project" value="UniProtKB-SubCell"/>
</dbReference>
<dbReference type="GO" id="GO:0022857">
    <property type="term" value="F:transmembrane transporter activity"/>
    <property type="evidence" value="ECO:0007669"/>
    <property type="project" value="InterPro"/>
</dbReference>
<evidence type="ECO:0000256" key="2">
    <source>
        <dbReference type="ARBA" id="ARBA00005811"/>
    </source>
</evidence>
<keyword evidence="4 7" id="KW-0812">Transmembrane</keyword>
<comment type="similarity">
    <text evidence="2 7">Belongs to the ExbD/TolR family.</text>
</comment>
<keyword evidence="7" id="KW-0813">Transport</keyword>
<accession>A0A3S9VUC7</accession>
<dbReference type="AlphaFoldDB" id="A0A3S9VUC7"/>
<dbReference type="PANTHER" id="PTHR30558">
    <property type="entry name" value="EXBD MEMBRANE COMPONENT OF PMF-DRIVEN MACROMOLECULE IMPORT SYSTEM"/>
    <property type="match status" value="1"/>
</dbReference>
<organism evidence="8 9">
    <name type="scientific">Butyricimonas faecalis</name>
    <dbReference type="NCBI Taxonomy" id="2093856"/>
    <lineage>
        <taxon>Bacteria</taxon>
        <taxon>Pseudomonadati</taxon>
        <taxon>Bacteroidota</taxon>
        <taxon>Bacteroidia</taxon>
        <taxon>Bacteroidales</taxon>
        <taxon>Odoribacteraceae</taxon>
        <taxon>Butyricimonas</taxon>
    </lineage>
</organism>
<dbReference type="InterPro" id="IPR003400">
    <property type="entry name" value="ExbD"/>
</dbReference>
<protein>
    <submittedName>
        <fullName evidence="8">Biopolymer transporter ExbD</fullName>
    </submittedName>
</protein>
<sequence length="194" mass="21768">MANKKTPEINASSTADIAFLLLTFFLMSTTMDVDSGLFRRLPPMPPKDQVIAPPVAKRNILQVLVNKNDLLAVNGNLMQITELREKAKEFILNPHNREDLPSKVIKEIPFFGQAEVSRGIISLQSDRGTSYKMYIAVQDELTAAYNEVRDMKAMEKWGKKYSELTEEQMDAVRKLVPTAISEAEPKNIGKGGKK</sequence>
<dbReference type="Proteomes" id="UP000270673">
    <property type="component" value="Chromosome"/>
</dbReference>
<reference evidence="8 9" key="1">
    <citation type="submission" date="2018-10" db="EMBL/GenBank/DDBJ databases">
        <title>Butyricimonas faecalis sp. nov., isolated from human faeces and emended description of the genus Butyricimonas.</title>
        <authorList>
            <person name="Le Roy T."/>
            <person name="Van der Smissen P."/>
            <person name="Paquot A."/>
            <person name="Delzenne N."/>
            <person name="Muccioli G."/>
            <person name="Collet J.-F."/>
            <person name="Cani P.D."/>
        </authorList>
    </citation>
    <scope>NUCLEOTIDE SEQUENCE [LARGE SCALE GENOMIC DNA]</scope>
    <source>
        <strain evidence="8 9">H184</strain>
    </source>
</reference>
<evidence type="ECO:0000256" key="6">
    <source>
        <dbReference type="ARBA" id="ARBA00023136"/>
    </source>
</evidence>
<dbReference type="Pfam" id="PF02472">
    <property type="entry name" value="ExbD"/>
    <property type="match status" value="1"/>
</dbReference>
<gene>
    <name evidence="8" type="ORF">D8S85_11860</name>
</gene>
<keyword evidence="3" id="KW-1003">Cell membrane</keyword>
<evidence type="ECO:0000256" key="5">
    <source>
        <dbReference type="ARBA" id="ARBA00022989"/>
    </source>
</evidence>
<keyword evidence="6" id="KW-0472">Membrane</keyword>